<sequence length="171" mass="19055">MRVEEVEVWITCDGHQLAEFGAEPSRSSPRTLACYIPSEAGKTFAFNWKSTMTLPSGVYLRYDFTIDGSSAGAQWSYQWEKPGSRWGVRTCLTLRRPFTFAPLTTTDDDAVCNDTEAMDLGTIQVRVWRGRSKPIADPTGSAEYIAFTPTSIVHERSKKAGVHCVTCARYA</sequence>
<protein>
    <recommendedName>
        <fullName evidence="1">DUF7918 domain-containing protein</fullName>
    </recommendedName>
</protein>
<feature type="domain" description="DUF7918" evidence="1">
    <location>
        <begin position="6"/>
        <end position="157"/>
    </location>
</feature>
<dbReference type="PANTHER" id="PTHR36223">
    <property type="entry name" value="BETA-LACTAMASE-TYPE TRANSPEPTIDASE FOLD DOMAIN CONTAINING PROTEIN"/>
    <property type="match status" value="1"/>
</dbReference>
<keyword evidence="3" id="KW-1185">Reference proteome</keyword>
<dbReference type="Proteomes" id="UP000292082">
    <property type="component" value="Unassembled WGS sequence"/>
</dbReference>
<proteinExistence type="predicted"/>
<accession>A0A4Q9PY49</accession>
<organism evidence="2 3">
    <name type="scientific">Dichomitus squalens</name>
    <dbReference type="NCBI Taxonomy" id="114155"/>
    <lineage>
        <taxon>Eukaryota</taxon>
        <taxon>Fungi</taxon>
        <taxon>Dikarya</taxon>
        <taxon>Basidiomycota</taxon>
        <taxon>Agaricomycotina</taxon>
        <taxon>Agaricomycetes</taxon>
        <taxon>Polyporales</taxon>
        <taxon>Polyporaceae</taxon>
        <taxon>Dichomitus</taxon>
    </lineage>
</organism>
<dbReference type="InterPro" id="IPR057678">
    <property type="entry name" value="DUF7918"/>
</dbReference>
<dbReference type="EMBL" id="ML145114">
    <property type="protein sequence ID" value="TBU59466.1"/>
    <property type="molecule type" value="Genomic_DNA"/>
</dbReference>
<evidence type="ECO:0000259" key="1">
    <source>
        <dbReference type="Pfam" id="PF25534"/>
    </source>
</evidence>
<gene>
    <name evidence="2" type="ORF">BD310DRAFT_925183</name>
</gene>
<evidence type="ECO:0000313" key="2">
    <source>
        <dbReference type="EMBL" id="TBU59466.1"/>
    </source>
</evidence>
<name>A0A4Q9PY49_9APHY</name>
<reference evidence="2 3" key="1">
    <citation type="submission" date="2019-01" db="EMBL/GenBank/DDBJ databases">
        <title>Draft genome sequences of three monokaryotic isolates of the white-rot basidiomycete fungus Dichomitus squalens.</title>
        <authorList>
            <consortium name="DOE Joint Genome Institute"/>
            <person name="Lopez S.C."/>
            <person name="Andreopoulos B."/>
            <person name="Pangilinan J."/>
            <person name="Lipzen A."/>
            <person name="Riley R."/>
            <person name="Ahrendt S."/>
            <person name="Ng V."/>
            <person name="Barry K."/>
            <person name="Daum C."/>
            <person name="Grigoriev I.V."/>
            <person name="Hilden K.S."/>
            <person name="Makela M.R."/>
            <person name="de Vries R.P."/>
        </authorList>
    </citation>
    <scope>NUCLEOTIDE SEQUENCE [LARGE SCALE GENOMIC DNA]</scope>
    <source>
        <strain evidence="2 3">CBS 464.89</strain>
    </source>
</reference>
<dbReference type="STRING" id="114155.A0A4Q9PY49"/>
<dbReference type="Pfam" id="PF25534">
    <property type="entry name" value="DUF7918"/>
    <property type="match status" value="1"/>
</dbReference>
<dbReference type="PANTHER" id="PTHR36223:SF1">
    <property type="entry name" value="TRANSCRIPTION ELONGATION FACTOR EAF N-TERMINAL DOMAIN-CONTAINING PROTEIN"/>
    <property type="match status" value="1"/>
</dbReference>
<evidence type="ECO:0000313" key="3">
    <source>
        <dbReference type="Proteomes" id="UP000292082"/>
    </source>
</evidence>
<dbReference type="AlphaFoldDB" id="A0A4Q9PY49"/>